<dbReference type="EMBL" id="OV725081">
    <property type="protein sequence ID" value="CAH1402432.1"/>
    <property type="molecule type" value="Genomic_DNA"/>
</dbReference>
<dbReference type="SUPFAM" id="SSF54897">
    <property type="entry name" value="Protease propeptides/inhibitors"/>
    <property type="match status" value="1"/>
</dbReference>
<dbReference type="Proteomes" id="UP001152798">
    <property type="component" value="Chromosome 5"/>
</dbReference>
<evidence type="ECO:0000256" key="1">
    <source>
        <dbReference type="SAM" id="SignalP"/>
    </source>
</evidence>
<dbReference type="AlphaFoldDB" id="A0A9P0MTX5"/>
<dbReference type="Gene3D" id="3.30.70.850">
    <property type="entry name" value="Peptidase S8, pro-domain"/>
    <property type="match status" value="1"/>
</dbReference>
<gene>
    <name evidence="2" type="ORF">NEZAVI_LOCUS11252</name>
</gene>
<proteinExistence type="predicted"/>
<evidence type="ECO:0000313" key="3">
    <source>
        <dbReference type="Proteomes" id="UP001152798"/>
    </source>
</evidence>
<keyword evidence="3" id="KW-1185">Reference proteome</keyword>
<evidence type="ECO:0008006" key="4">
    <source>
        <dbReference type="Google" id="ProtNLM"/>
    </source>
</evidence>
<reference evidence="2" key="1">
    <citation type="submission" date="2022-01" db="EMBL/GenBank/DDBJ databases">
        <authorList>
            <person name="King R."/>
        </authorList>
    </citation>
    <scope>NUCLEOTIDE SEQUENCE</scope>
</reference>
<protein>
    <recommendedName>
        <fullName evidence="4">Neuropeptide</fullName>
    </recommendedName>
</protein>
<sequence length="72" mass="7848">MVGWGWAILLLAVEASAHFTSQWAAHIEGGLQEAQRIAGTHGFVVLAEPLVYTTELEDGNVLSTFYIMRDGT</sequence>
<feature type="signal peptide" evidence="1">
    <location>
        <begin position="1"/>
        <end position="17"/>
    </location>
</feature>
<dbReference type="OrthoDB" id="6629885at2759"/>
<organism evidence="2 3">
    <name type="scientific">Nezara viridula</name>
    <name type="common">Southern green stink bug</name>
    <name type="synonym">Cimex viridulus</name>
    <dbReference type="NCBI Taxonomy" id="85310"/>
    <lineage>
        <taxon>Eukaryota</taxon>
        <taxon>Metazoa</taxon>
        <taxon>Ecdysozoa</taxon>
        <taxon>Arthropoda</taxon>
        <taxon>Hexapoda</taxon>
        <taxon>Insecta</taxon>
        <taxon>Pterygota</taxon>
        <taxon>Neoptera</taxon>
        <taxon>Paraneoptera</taxon>
        <taxon>Hemiptera</taxon>
        <taxon>Heteroptera</taxon>
        <taxon>Panheteroptera</taxon>
        <taxon>Pentatomomorpha</taxon>
        <taxon>Pentatomoidea</taxon>
        <taxon>Pentatomidae</taxon>
        <taxon>Pentatominae</taxon>
        <taxon>Nezara</taxon>
    </lineage>
</organism>
<accession>A0A9P0MTX5</accession>
<feature type="chain" id="PRO_5040480111" description="Neuropeptide" evidence="1">
    <location>
        <begin position="18"/>
        <end position="72"/>
    </location>
</feature>
<name>A0A9P0MTX5_NEZVI</name>
<keyword evidence="1" id="KW-0732">Signal</keyword>
<dbReference type="InterPro" id="IPR038466">
    <property type="entry name" value="S8_pro-domain_sf"/>
</dbReference>
<evidence type="ECO:0000313" key="2">
    <source>
        <dbReference type="EMBL" id="CAH1402432.1"/>
    </source>
</evidence>